<reference evidence="1" key="1">
    <citation type="submission" date="2023-03" db="UniProtKB">
        <authorList>
            <consortium name="EnsemblPlants"/>
        </authorList>
    </citation>
    <scope>IDENTIFICATION</scope>
</reference>
<accession>A0A9I9ELI7</accession>
<sequence length="192" mass="21525">MVELFTPFKPLAKPLRSPKFAFGGTFPANQPREEEVTKVVSPSTKFKPFSGESWLLCSRQIYSSIANKHIKRHTRSTEAIHKLPYTLKRGKFLHAIIICHFPVSARALAVARPSPEEAPVIITFPFLNVLFTSCGACLISETDAVWALTAPTENGTSERPVFFRTKVPAGYTSLWMEILGEKETACRAMRRK</sequence>
<evidence type="ECO:0000313" key="1">
    <source>
        <dbReference type="EnsemblPlants" id="MELO3C035053.2.1"/>
    </source>
</evidence>
<protein>
    <submittedName>
        <fullName evidence="1">Uncharacterized protein</fullName>
    </submittedName>
</protein>
<dbReference type="EnsemblPlants" id="MELO3C035053.2.1">
    <property type="protein sequence ID" value="MELO3C035053.2.1"/>
    <property type="gene ID" value="MELO3C035053.2"/>
</dbReference>
<dbReference type="AlphaFoldDB" id="A0A9I9ELI7"/>
<dbReference type="Gramene" id="MELO3C035053.2.1">
    <property type="protein sequence ID" value="MELO3C035053.2.1"/>
    <property type="gene ID" value="MELO3C035053.2"/>
</dbReference>
<name>A0A9I9ELI7_CUCME</name>
<proteinExistence type="predicted"/>
<organism evidence="1">
    <name type="scientific">Cucumis melo</name>
    <name type="common">Muskmelon</name>
    <dbReference type="NCBI Taxonomy" id="3656"/>
    <lineage>
        <taxon>Eukaryota</taxon>
        <taxon>Viridiplantae</taxon>
        <taxon>Streptophyta</taxon>
        <taxon>Embryophyta</taxon>
        <taxon>Tracheophyta</taxon>
        <taxon>Spermatophyta</taxon>
        <taxon>Magnoliopsida</taxon>
        <taxon>eudicotyledons</taxon>
        <taxon>Gunneridae</taxon>
        <taxon>Pentapetalae</taxon>
        <taxon>rosids</taxon>
        <taxon>fabids</taxon>
        <taxon>Cucurbitales</taxon>
        <taxon>Cucurbitaceae</taxon>
        <taxon>Benincaseae</taxon>
        <taxon>Cucumis</taxon>
    </lineage>
</organism>